<gene>
    <name evidence="2" type="ORF">BO94DRAFT_543431</name>
</gene>
<keyword evidence="1" id="KW-1133">Transmembrane helix</keyword>
<keyword evidence="3" id="KW-1185">Reference proteome</keyword>
<proteinExistence type="predicted"/>
<reference evidence="2 3" key="1">
    <citation type="submission" date="2016-12" db="EMBL/GenBank/DDBJ databases">
        <title>The genomes of Aspergillus section Nigri reveals drivers in fungal speciation.</title>
        <authorList>
            <consortium name="DOE Joint Genome Institute"/>
            <person name="Vesth T.C."/>
            <person name="Nybo J."/>
            <person name="Theobald S."/>
            <person name="Brandl J."/>
            <person name="Frisvad J.C."/>
            <person name="Nielsen K.F."/>
            <person name="Lyhne E.K."/>
            <person name="Kogle M.E."/>
            <person name="Kuo A."/>
            <person name="Riley R."/>
            <person name="Clum A."/>
            <person name="Nolan M."/>
            <person name="Lipzen A."/>
            <person name="Salamov A."/>
            <person name="Henrissat B."/>
            <person name="Wiebenga A."/>
            <person name="De Vries R.P."/>
            <person name="Grigoriev I.V."/>
            <person name="Mortensen U.H."/>
            <person name="Andersen M.R."/>
            <person name="Baker S.E."/>
        </authorList>
    </citation>
    <scope>NUCLEOTIDE SEQUENCE [LARGE SCALE GENOMIC DNA]</scope>
    <source>
        <strain evidence="2 3">CBS 115572</strain>
    </source>
</reference>
<name>A0A317X6D8_9EURO</name>
<sequence length="300" mass="33297">MASDQSTKRPESIGIFRDAGLKAKHPLATRRVKRGDQAEGAFRQLYDGWMKISGGREKQAGHTWGGMPVMSVVLLRYEPTPVEGRGSIGFLLFFFFQFNSLFNLFLGCFGALVRSAGRGPSDMGGQGVGIHPYTPDEADMIRVSVGHPPRRLTRLIRNIASTNYSVSKRATIYDRRFHRASNWAVHLTPPCCPRYVATVPCKYPRYPHQAQRADEFWVVVQASTRDLTASVFDIWMDVDLHPPAVAMHVCLSVSFPKSQHPGDGGGGLAVRQANTRTPQLLPGIVGSGSFSRQTEWMAFF</sequence>
<protein>
    <submittedName>
        <fullName evidence="2">Uncharacterized protein</fullName>
    </submittedName>
</protein>
<evidence type="ECO:0000313" key="3">
    <source>
        <dbReference type="Proteomes" id="UP000246702"/>
    </source>
</evidence>
<dbReference type="GeneID" id="37115280"/>
<keyword evidence="1" id="KW-0472">Membrane</keyword>
<dbReference type="AlphaFoldDB" id="A0A317X6D8"/>
<dbReference type="RefSeq" id="XP_025470945.1">
    <property type="nucleotide sequence ID" value="XM_025613137.1"/>
</dbReference>
<evidence type="ECO:0000313" key="2">
    <source>
        <dbReference type="EMBL" id="PWY94184.1"/>
    </source>
</evidence>
<dbReference type="EMBL" id="MSFK01000005">
    <property type="protein sequence ID" value="PWY94184.1"/>
    <property type="molecule type" value="Genomic_DNA"/>
</dbReference>
<accession>A0A317X6D8</accession>
<keyword evidence="1" id="KW-0812">Transmembrane</keyword>
<comment type="caution">
    <text evidence="2">The sequence shown here is derived from an EMBL/GenBank/DDBJ whole genome shotgun (WGS) entry which is preliminary data.</text>
</comment>
<dbReference type="Proteomes" id="UP000246702">
    <property type="component" value="Unassembled WGS sequence"/>
</dbReference>
<evidence type="ECO:0000256" key="1">
    <source>
        <dbReference type="SAM" id="Phobius"/>
    </source>
</evidence>
<feature type="transmembrane region" description="Helical" evidence="1">
    <location>
        <begin position="89"/>
        <end position="113"/>
    </location>
</feature>
<organism evidence="2 3">
    <name type="scientific">Aspergillus sclerotioniger CBS 115572</name>
    <dbReference type="NCBI Taxonomy" id="1450535"/>
    <lineage>
        <taxon>Eukaryota</taxon>
        <taxon>Fungi</taxon>
        <taxon>Dikarya</taxon>
        <taxon>Ascomycota</taxon>
        <taxon>Pezizomycotina</taxon>
        <taxon>Eurotiomycetes</taxon>
        <taxon>Eurotiomycetidae</taxon>
        <taxon>Eurotiales</taxon>
        <taxon>Aspergillaceae</taxon>
        <taxon>Aspergillus</taxon>
        <taxon>Aspergillus subgen. Circumdati</taxon>
    </lineage>
</organism>